<keyword evidence="2" id="KW-1185">Reference proteome</keyword>
<evidence type="ECO:0000313" key="1">
    <source>
        <dbReference type="EMBL" id="CAG2186915.1"/>
    </source>
</evidence>
<organism evidence="1 2">
    <name type="scientific">Mytilus edulis</name>
    <name type="common">Blue mussel</name>
    <dbReference type="NCBI Taxonomy" id="6550"/>
    <lineage>
        <taxon>Eukaryota</taxon>
        <taxon>Metazoa</taxon>
        <taxon>Spiralia</taxon>
        <taxon>Lophotrochozoa</taxon>
        <taxon>Mollusca</taxon>
        <taxon>Bivalvia</taxon>
        <taxon>Autobranchia</taxon>
        <taxon>Pteriomorphia</taxon>
        <taxon>Mytilida</taxon>
        <taxon>Mytiloidea</taxon>
        <taxon>Mytilidae</taxon>
        <taxon>Mytilinae</taxon>
        <taxon>Mytilus</taxon>
    </lineage>
</organism>
<reference evidence="1" key="1">
    <citation type="submission" date="2021-03" db="EMBL/GenBank/DDBJ databases">
        <authorList>
            <person name="Bekaert M."/>
        </authorList>
    </citation>
    <scope>NUCLEOTIDE SEQUENCE</scope>
</reference>
<sequence>MVFNLLVNIIETGNDAADDNADNIIPLYESKKCTCLKGEWSELDTLIPHLVCFRCRYLSKGRVAGTGYTNPSFSMFLLYLSKGRAAGTGCTNPSFSMFLCQVPVQGRQQELDTNPSFSMFLLYLSKGRVAGTGCTNPSFSIFLFVTGTCLRESGTCLKGEWQGTGYTNPSFSMFLLDVGTCLKGEWQGGELDTLIPHLVCFCCRYLSKEVAGTGYTNPSFQYVSVVGTCLKGVAGTGYTNPSFSMFLL</sequence>
<dbReference type="EMBL" id="CAJPWZ010000150">
    <property type="protein sequence ID" value="CAG2186915.1"/>
    <property type="molecule type" value="Genomic_DNA"/>
</dbReference>
<protein>
    <submittedName>
        <fullName evidence="1">Uncharacterized protein</fullName>
    </submittedName>
</protein>
<name>A0A8S3PTJ4_MYTED</name>
<evidence type="ECO:0000313" key="2">
    <source>
        <dbReference type="Proteomes" id="UP000683360"/>
    </source>
</evidence>
<gene>
    <name evidence="1" type="ORF">MEDL_2434</name>
</gene>
<proteinExistence type="predicted"/>
<dbReference type="Proteomes" id="UP000683360">
    <property type="component" value="Unassembled WGS sequence"/>
</dbReference>
<dbReference type="AlphaFoldDB" id="A0A8S3PTJ4"/>
<comment type="caution">
    <text evidence="1">The sequence shown here is derived from an EMBL/GenBank/DDBJ whole genome shotgun (WGS) entry which is preliminary data.</text>
</comment>
<accession>A0A8S3PTJ4</accession>